<dbReference type="GO" id="GO:0042276">
    <property type="term" value="P:error-prone translesion synthesis"/>
    <property type="evidence" value="ECO:0007669"/>
    <property type="project" value="TreeGrafter"/>
</dbReference>
<evidence type="ECO:0000256" key="7">
    <source>
        <dbReference type="ARBA" id="ARBA00022695"/>
    </source>
</evidence>
<sequence length="347" mass="39386">MELNIIHVDMDAFYAAIEIRDNPQLKGKPVIIGGTSKRGVVSTASYVAREYGVHSAMPMVKAKKLCPKGVCLQPNHQNYKKVSSQLHDIFIKHTDLIEPLALDEAFLDVSDNFQNSVQIGRKIKRQIQSKLELTASIGISYNKFLAKFASDFNKPDGFKIISPQNAKRILATLDVNQLWGVGPKTAAKLKKYNFHKVSDIITANPRFLIDQFGKQGYRIYQLAQGKDNRKVTPPGTPKSIGKETTFSKDISNNEVLIDYLKKLSKKVVNRVKKKEVYGRTVVLKIKYEDFEVISRSKTINSYTDSYYDIYQIANGLLQNEKLEKKVRLIGVTLTNLKNNFYQQLSLF</sequence>
<comment type="cofactor">
    <cofactor evidence="16">
        <name>Mg(2+)</name>
        <dbReference type="ChEBI" id="CHEBI:18420"/>
    </cofactor>
    <text evidence="16">Binds 2 magnesium ions per subunit.</text>
</comment>
<dbReference type="GO" id="GO:0003887">
    <property type="term" value="F:DNA-directed DNA polymerase activity"/>
    <property type="evidence" value="ECO:0007669"/>
    <property type="project" value="UniProtKB-UniRule"/>
</dbReference>
<dbReference type="STRING" id="142842.SAMN02745118_01317"/>
<organism evidence="18 19">
    <name type="scientific">Selenihalanaerobacter shriftii</name>
    <dbReference type="NCBI Taxonomy" id="142842"/>
    <lineage>
        <taxon>Bacteria</taxon>
        <taxon>Bacillati</taxon>
        <taxon>Bacillota</taxon>
        <taxon>Clostridia</taxon>
        <taxon>Halanaerobiales</taxon>
        <taxon>Halobacteroidaceae</taxon>
        <taxon>Selenihalanaerobacter</taxon>
    </lineage>
</organism>
<evidence type="ECO:0000256" key="5">
    <source>
        <dbReference type="ARBA" id="ARBA00022490"/>
    </source>
</evidence>
<evidence type="ECO:0000256" key="10">
    <source>
        <dbReference type="ARBA" id="ARBA00022763"/>
    </source>
</evidence>
<comment type="subcellular location">
    <subcellularLocation>
        <location evidence="1 16">Cytoplasm</location>
    </subcellularLocation>
</comment>
<evidence type="ECO:0000256" key="2">
    <source>
        <dbReference type="ARBA" id="ARBA00010945"/>
    </source>
</evidence>
<feature type="binding site" evidence="16">
    <location>
        <position position="103"/>
    </location>
    <ligand>
        <name>Mg(2+)</name>
        <dbReference type="ChEBI" id="CHEBI:18420"/>
    </ligand>
</feature>
<reference evidence="19" key="1">
    <citation type="submission" date="2017-02" db="EMBL/GenBank/DDBJ databases">
        <authorList>
            <person name="Varghese N."/>
            <person name="Submissions S."/>
        </authorList>
    </citation>
    <scope>NUCLEOTIDE SEQUENCE [LARGE SCALE GENOMIC DNA]</scope>
    <source>
        <strain evidence="19">ATCC BAA-73</strain>
    </source>
</reference>
<evidence type="ECO:0000256" key="12">
    <source>
        <dbReference type="ARBA" id="ARBA00022932"/>
    </source>
</evidence>
<evidence type="ECO:0000256" key="4">
    <source>
        <dbReference type="ARBA" id="ARBA00022457"/>
    </source>
</evidence>
<keyword evidence="4 16" id="KW-0515">Mutator protein</keyword>
<dbReference type="GO" id="GO:0000287">
    <property type="term" value="F:magnesium ion binding"/>
    <property type="evidence" value="ECO:0007669"/>
    <property type="project" value="UniProtKB-UniRule"/>
</dbReference>
<proteinExistence type="inferred from homology"/>
<dbReference type="NCBIfam" id="NF002751">
    <property type="entry name" value="PRK02794.1"/>
    <property type="match status" value="1"/>
</dbReference>
<dbReference type="InterPro" id="IPR022880">
    <property type="entry name" value="DNApol_IV"/>
</dbReference>
<evidence type="ECO:0000256" key="11">
    <source>
        <dbReference type="ARBA" id="ARBA00022842"/>
    </source>
</evidence>
<comment type="subunit">
    <text evidence="3 16">Monomer.</text>
</comment>
<comment type="catalytic activity">
    <reaction evidence="15 16">
        <text>DNA(n) + a 2'-deoxyribonucleoside 5'-triphosphate = DNA(n+1) + diphosphate</text>
        <dbReference type="Rhea" id="RHEA:22508"/>
        <dbReference type="Rhea" id="RHEA-COMP:17339"/>
        <dbReference type="Rhea" id="RHEA-COMP:17340"/>
        <dbReference type="ChEBI" id="CHEBI:33019"/>
        <dbReference type="ChEBI" id="CHEBI:61560"/>
        <dbReference type="ChEBI" id="CHEBI:173112"/>
        <dbReference type="EC" id="2.7.7.7"/>
    </reaction>
</comment>
<keyword evidence="7 16" id="KW-0548">Nucleotidyltransferase</keyword>
<dbReference type="CDD" id="cd03586">
    <property type="entry name" value="PolY_Pol_IV_kappa"/>
    <property type="match status" value="1"/>
</dbReference>
<dbReference type="EC" id="2.7.7.7" evidence="16"/>
<feature type="active site" evidence="16">
    <location>
        <position position="104"/>
    </location>
</feature>
<dbReference type="AlphaFoldDB" id="A0A1T4LZD6"/>
<evidence type="ECO:0000256" key="15">
    <source>
        <dbReference type="ARBA" id="ARBA00049244"/>
    </source>
</evidence>
<evidence type="ECO:0000256" key="9">
    <source>
        <dbReference type="ARBA" id="ARBA00022723"/>
    </source>
</evidence>
<dbReference type="PANTHER" id="PTHR11076">
    <property type="entry name" value="DNA REPAIR POLYMERASE UMUC / TRANSFERASE FAMILY MEMBER"/>
    <property type="match status" value="1"/>
</dbReference>
<evidence type="ECO:0000313" key="19">
    <source>
        <dbReference type="Proteomes" id="UP000190625"/>
    </source>
</evidence>
<dbReference type="InterPro" id="IPR017961">
    <property type="entry name" value="DNA_pol_Y-fam_little_finger"/>
</dbReference>
<keyword evidence="14 16" id="KW-0234">DNA repair</keyword>
<dbReference type="PROSITE" id="PS50173">
    <property type="entry name" value="UMUC"/>
    <property type="match status" value="1"/>
</dbReference>
<comment type="similarity">
    <text evidence="2 16">Belongs to the DNA polymerase type-Y family.</text>
</comment>
<dbReference type="Pfam" id="PF00817">
    <property type="entry name" value="IMS"/>
    <property type="match status" value="1"/>
</dbReference>
<name>A0A1T4LZD6_9FIRM</name>
<dbReference type="GO" id="GO:0006261">
    <property type="term" value="P:DNA-templated DNA replication"/>
    <property type="evidence" value="ECO:0007669"/>
    <property type="project" value="UniProtKB-UniRule"/>
</dbReference>
<dbReference type="RefSeq" id="WP_078809799.1">
    <property type="nucleotide sequence ID" value="NZ_FUWM01000009.1"/>
</dbReference>
<keyword evidence="9 16" id="KW-0479">Metal-binding</keyword>
<evidence type="ECO:0000259" key="17">
    <source>
        <dbReference type="PROSITE" id="PS50173"/>
    </source>
</evidence>
<dbReference type="NCBIfam" id="NF010731">
    <property type="entry name" value="PRK14133.1"/>
    <property type="match status" value="1"/>
</dbReference>
<dbReference type="NCBIfam" id="NF002677">
    <property type="entry name" value="PRK02406.1"/>
    <property type="match status" value="1"/>
</dbReference>
<dbReference type="PANTHER" id="PTHR11076:SF33">
    <property type="entry name" value="DNA POLYMERASE KAPPA"/>
    <property type="match status" value="1"/>
</dbReference>
<evidence type="ECO:0000256" key="8">
    <source>
        <dbReference type="ARBA" id="ARBA00022705"/>
    </source>
</evidence>
<evidence type="ECO:0000313" key="18">
    <source>
        <dbReference type="EMBL" id="SJZ60100.1"/>
    </source>
</evidence>
<feature type="site" description="Substrate discrimination" evidence="16">
    <location>
        <position position="14"/>
    </location>
</feature>
<keyword evidence="11 16" id="KW-0460">Magnesium</keyword>
<dbReference type="GO" id="GO:0005829">
    <property type="term" value="C:cytosol"/>
    <property type="evidence" value="ECO:0007669"/>
    <property type="project" value="TreeGrafter"/>
</dbReference>
<keyword evidence="13 16" id="KW-0238">DNA-binding</keyword>
<dbReference type="OrthoDB" id="9808813at2"/>
<dbReference type="InterPro" id="IPR024728">
    <property type="entry name" value="PolY_HhH_motif"/>
</dbReference>
<feature type="domain" description="UmuC" evidence="17">
    <location>
        <begin position="5"/>
        <end position="182"/>
    </location>
</feature>
<dbReference type="GO" id="GO:0009432">
    <property type="term" value="P:SOS response"/>
    <property type="evidence" value="ECO:0007669"/>
    <property type="project" value="TreeGrafter"/>
</dbReference>
<protein>
    <recommendedName>
        <fullName evidence="16">DNA polymerase IV</fullName>
        <shortName evidence="16">Pol IV</shortName>
        <ecNumber evidence="16">2.7.7.7</ecNumber>
    </recommendedName>
</protein>
<evidence type="ECO:0000256" key="3">
    <source>
        <dbReference type="ARBA" id="ARBA00011245"/>
    </source>
</evidence>
<dbReference type="HAMAP" id="MF_01113">
    <property type="entry name" value="DNApol_IV"/>
    <property type="match status" value="1"/>
</dbReference>
<dbReference type="FunFam" id="3.30.1490.100:FF:000004">
    <property type="entry name" value="DNA polymerase IV"/>
    <property type="match status" value="1"/>
</dbReference>
<evidence type="ECO:0000256" key="1">
    <source>
        <dbReference type="ARBA" id="ARBA00004496"/>
    </source>
</evidence>
<evidence type="ECO:0000256" key="14">
    <source>
        <dbReference type="ARBA" id="ARBA00023204"/>
    </source>
</evidence>
<keyword evidence="6 16" id="KW-0808">Transferase</keyword>
<dbReference type="Proteomes" id="UP000190625">
    <property type="component" value="Unassembled WGS sequence"/>
</dbReference>
<keyword evidence="8 16" id="KW-0235">DNA replication</keyword>
<dbReference type="InterPro" id="IPR043128">
    <property type="entry name" value="Rev_trsase/Diguanyl_cyclase"/>
</dbReference>
<keyword evidence="5 16" id="KW-0963">Cytoplasm</keyword>
<keyword evidence="19" id="KW-1185">Reference proteome</keyword>
<dbReference type="GO" id="GO:0006281">
    <property type="term" value="P:DNA repair"/>
    <property type="evidence" value="ECO:0007669"/>
    <property type="project" value="UniProtKB-UniRule"/>
</dbReference>
<accession>A0A1T4LZD6</accession>
<dbReference type="Gene3D" id="1.10.150.20">
    <property type="entry name" value="5' to 3' exonuclease, C-terminal subdomain"/>
    <property type="match status" value="1"/>
</dbReference>
<gene>
    <name evidence="16" type="primary">dinB</name>
    <name evidence="18" type="ORF">SAMN02745118_01317</name>
</gene>
<comment type="function">
    <text evidence="16">Poorly processive, error-prone DNA polymerase involved in untargeted mutagenesis. Copies undamaged DNA at stalled replication forks, which arise in vivo from mismatched or misaligned primer ends. These misaligned primers can be extended by PolIV. Exhibits no 3'-5' exonuclease (proofreading) activity. May be involved in translesional synthesis, in conjunction with the beta clamp from PolIII.</text>
</comment>
<dbReference type="EMBL" id="FUWM01000009">
    <property type="protein sequence ID" value="SJZ60100.1"/>
    <property type="molecule type" value="Genomic_DNA"/>
</dbReference>
<dbReference type="Gene3D" id="3.40.1170.60">
    <property type="match status" value="1"/>
</dbReference>
<dbReference type="InterPro" id="IPR001126">
    <property type="entry name" value="UmuC"/>
</dbReference>
<dbReference type="Pfam" id="PF11798">
    <property type="entry name" value="IMS_HHH"/>
    <property type="match status" value="1"/>
</dbReference>
<evidence type="ECO:0000256" key="6">
    <source>
        <dbReference type="ARBA" id="ARBA00022679"/>
    </source>
</evidence>
<keyword evidence="10 16" id="KW-0227">DNA damage</keyword>
<dbReference type="SUPFAM" id="SSF100879">
    <property type="entry name" value="Lesion bypass DNA polymerase (Y-family), little finger domain"/>
    <property type="match status" value="1"/>
</dbReference>
<dbReference type="Gene3D" id="3.30.1490.100">
    <property type="entry name" value="DNA polymerase, Y-family, little finger domain"/>
    <property type="match status" value="1"/>
</dbReference>
<dbReference type="Pfam" id="PF11799">
    <property type="entry name" value="IMS_C"/>
    <property type="match status" value="1"/>
</dbReference>
<feature type="binding site" evidence="16">
    <location>
        <position position="9"/>
    </location>
    <ligand>
        <name>Mg(2+)</name>
        <dbReference type="ChEBI" id="CHEBI:18420"/>
    </ligand>
</feature>
<dbReference type="InterPro" id="IPR036775">
    <property type="entry name" value="DNA_pol_Y-fam_lit_finger_sf"/>
</dbReference>
<evidence type="ECO:0000256" key="16">
    <source>
        <dbReference type="HAMAP-Rule" id="MF_01113"/>
    </source>
</evidence>
<dbReference type="Gene3D" id="3.30.70.270">
    <property type="match status" value="1"/>
</dbReference>
<dbReference type="InterPro" id="IPR050116">
    <property type="entry name" value="DNA_polymerase-Y"/>
</dbReference>
<dbReference type="FunFam" id="3.40.1170.60:FF:000001">
    <property type="entry name" value="DNA polymerase IV"/>
    <property type="match status" value="1"/>
</dbReference>
<keyword evidence="12 16" id="KW-0239">DNA-directed DNA polymerase</keyword>
<dbReference type="InterPro" id="IPR043502">
    <property type="entry name" value="DNA/RNA_pol_sf"/>
</dbReference>
<dbReference type="SUPFAM" id="SSF56672">
    <property type="entry name" value="DNA/RNA polymerases"/>
    <property type="match status" value="1"/>
</dbReference>
<dbReference type="GO" id="GO:0003684">
    <property type="term" value="F:damaged DNA binding"/>
    <property type="evidence" value="ECO:0007669"/>
    <property type="project" value="InterPro"/>
</dbReference>
<evidence type="ECO:0000256" key="13">
    <source>
        <dbReference type="ARBA" id="ARBA00023125"/>
    </source>
</evidence>